<reference evidence="5 6" key="1">
    <citation type="journal article" date="2015" name="Int. J. Syst. Evol. Microbiol.">
        <title>Mariniphaga sediminis sp. nov., isolated from coastal sediment.</title>
        <authorList>
            <person name="Wang F.Q."/>
            <person name="Shen Q.Y."/>
            <person name="Chen G.J."/>
            <person name="Du Z.J."/>
        </authorList>
    </citation>
    <scope>NUCLEOTIDE SEQUENCE [LARGE SCALE GENOMIC DNA]</scope>
    <source>
        <strain evidence="5 6">SY21</strain>
    </source>
</reference>
<dbReference type="Proteomes" id="UP000266441">
    <property type="component" value="Unassembled WGS sequence"/>
</dbReference>
<evidence type="ECO:0000259" key="4">
    <source>
        <dbReference type="Pfam" id="PF08450"/>
    </source>
</evidence>
<gene>
    <name evidence="5" type="ORF">D1164_09740</name>
</gene>
<accession>A0A399D133</accession>
<evidence type="ECO:0000256" key="2">
    <source>
        <dbReference type="PIRSR" id="PIRSR605511-1"/>
    </source>
</evidence>
<dbReference type="EMBL" id="QWET01000006">
    <property type="protein sequence ID" value="RIH65399.1"/>
    <property type="molecule type" value="Genomic_DNA"/>
</dbReference>
<dbReference type="GO" id="GO:0046872">
    <property type="term" value="F:metal ion binding"/>
    <property type="evidence" value="ECO:0007669"/>
    <property type="project" value="UniProtKB-KW"/>
</dbReference>
<feature type="binding site" evidence="3">
    <location>
        <position position="196"/>
    </location>
    <ligand>
        <name>a divalent metal cation</name>
        <dbReference type="ChEBI" id="CHEBI:60240"/>
    </ligand>
</feature>
<sequence length="274" mass="30888">MDYKCIISELKFPEGPVFDPDGNLWFVEIQRGTLSCWDGKELMRYDVAGTPNGAMIDREGNIWFCDSGRGEIRTFNPRNQKFETICNQTTDGKRLKRPNDLIFDRDGNLLFSDHADGREEPVATLCVLPQNKKKAKIISTGKYFTNGLAFMADGKTLIFAETYRQQLWIAEWDAGNRELKNEHFFAKAGNGPWGPDGMALDEEENLYVAVFNESKINIYNKKGELSGHLDCPGSRPTSCAFDPSGKLGLVVTEAENGQVISYPAFNRGLPIYYR</sequence>
<proteinExistence type="predicted"/>
<comment type="caution">
    <text evidence="5">The sequence shown here is derived from an EMBL/GenBank/DDBJ whole genome shotgun (WGS) entry which is preliminary data.</text>
</comment>
<evidence type="ECO:0000256" key="1">
    <source>
        <dbReference type="ARBA" id="ARBA00022801"/>
    </source>
</evidence>
<evidence type="ECO:0000313" key="5">
    <source>
        <dbReference type="EMBL" id="RIH65399.1"/>
    </source>
</evidence>
<keyword evidence="3" id="KW-0479">Metal-binding</keyword>
<feature type="binding site" evidence="3">
    <location>
        <position position="99"/>
    </location>
    <ligand>
        <name>substrate</name>
    </ligand>
</feature>
<keyword evidence="6" id="KW-1185">Reference proteome</keyword>
<evidence type="ECO:0000313" key="6">
    <source>
        <dbReference type="Proteomes" id="UP000266441"/>
    </source>
</evidence>
<dbReference type="OrthoDB" id="241638at2"/>
<dbReference type="InterPro" id="IPR013658">
    <property type="entry name" value="SGL"/>
</dbReference>
<comment type="cofactor">
    <cofactor evidence="3">
        <name>Zn(2+)</name>
        <dbReference type="ChEBI" id="CHEBI:29105"/>
    </cofactor>
    <text evidence="3">Binds 1 divalent metal cation per subunit.</text>
</comment>
<dbReference type="GO" id="GO:0016787">
    <property type="term" value="F:hydrolase activity"/>
    <property type="evidence" value="ECO:0007669"/>
    <property type="project" value="UniProtKB-KW"/>
</dbReference>
<dbReference type="Pfam" id="PF08450">
    <property type="entry name" value="SGL"/>
    <property type="match status" value="1"/>
</dbReference>
<keyword evidence="1" id="KW-0378">Hydrolase</keyword>
<dbReference type="PANTHER" id="PTHR47572:SF4">
    <property type="entry name" value="LACTONASE DRP35"/>
    <property type="match status" value="1"/>
</dbReference>
<dbReference type="SUPFAM" id="SSF63829">
    <property type="entry name" value="Calcium-dependent phosphotriesterase"/>
    <property type="match status" value="1"/>
</dbReference>
<feature type="binding site" evidence="3">
    <location>
        <position position="14"/>
    </location>
    <ligand>
        <name>a divalent metal cation</name>
        <dbReference type="ChEBI" id="CHEBI:60240"/>
    </ligand>
</feature>
<keyword evidence="3" id="KW-0862">Zinc</keyword>
<feature type="active site" description="Proton donor/acceptor" evidence="2">
    <location>
        <position position="196"/>
    </location>
</feature>
<dbReference type="InterPro" id="IPR005511">
    <property type="entry name" value="SMP-30"/>
</dbReference>
<dbReference type="PANTHER" id="PTHR47572">
    <property type="entry name" value="LIPOPROTEIN-RELATED"/>
    <property type="match status" value="1"/>
</dbReference>
<dbReference type="RefSeq" id="WP_119349780.1">
    <property type="nucleotide sequence ID" value="NZ_QWET01000006.1"/>
</dbReference>
<dbReference type="PRINTS" id="PR01790">
    <property type="entry name" value="SMP30FAMILY"/>
</dbReference>
<feature type="binding site" evidence="3">
    <location>
        <position position="146"/>
    </location>
    <ligand>
        <name>a divalent metal cation</name>
        <dbReference type="ChEBI" id="CHEBI:60240"/>
    </ligand>
</feature>
<evidence type="ECO:0000256" key="3">
    <source>
        <dbReference type="PIRSR" id="PIRSR605511-2"/>
    </source>
</evidence>
<protein>
    <submittedName>
        <fullName evidence="5">SMP-30/gluconolactonase/LRE family protein</fullName>
    </submittedName>
</protein>
<dbReference type="AlphaFoldDB" id="A0A399D133"/>
<dbReference type="Gene3D" id="2.120.10.30">
    <property type="entry name" value="TolB, C-terminal domain"/>
    <property type="match status" value="1"/>
</dbReference>
<dbReference type="InterPro" id="IPR051262">
    <property type="entry name" value="SMP-30/CGR1_Lactonase"/>
</dbReference>
<feature type="domain" description="SMP-30/Gluconolactonase/LRE-like region" evidence="4">
    <location>
        <begin position="12"/>
        <end position="253"/>
    </location>
</feature>
<dbReference type="InterPro" id="IPR011042">
    <property type="entry name" value="6-blade_b-propeller_TolB-like"/>
</dbReference>
<name>A0A399D133_9BACT</name>
<feature type="binding site" evidence="3">
    <location>
        <position position="97"/>
    </location>
    <ligand>
        <name>substrate</name>
    </ligand>
</feature>
<organism evidence="5 6">
    <name type="scientific">Mariniphaga sediminis</name>
    <dbReference type="NCBI Taxonomy" id="1628158"/>
    <lineage>
        <taxon>Bacteria</taxon>
        <taxon>Pseudomonadati</taxon>
        <taxon>Bacteroidota</taxon>
        <taxon>Bacteroidia</taxon>
        <taxon>Marinilabiliales</taxon>
        <taxon>Prolixibacteraceae</taxon>
        <taxon>Mariniphaga</taxon>
    </lineage>
</organism>